<accession>A0AAU7ZSY3</accession>
<dbReference type="Gene3D" id="3.30.70.100">
    <property type="match status" value="1"/>
</dbReference>
<evidence type="ECO:0000313" key="2">
    <source>
        <dbReference type="EMBL" id="XCB34055.1"/>
    </source>
</evidence>
<dbReference type="SUPFAM" id="SSF54909">
    <property type="entry name" value="Dimeric alpha+beta barrel"/>
    <property type="match status" value="1"/>
</dbReference>
<dbReference type="InterPro" id="IPR012577">
    <property type="entry name" value="NIPSNAP"/>
</dbReference>
<proteinExistence type="predicted"/>
<dbReference type="AlphaFoldDB" id="A0AAU7ZSY3"/>
<dbReference type="RefSeq" id="WP_353064897.1">
    <property type="nucleotide sequence ID" value="NZ_CP132942.1"/>
</dbReference>
<dbReference type="KEGG" id="tpsc:RBB77_03935"/>
<name>A0AAU7ZSY3_9BACT</name>
<protein>
    <submittedName>
        <fullName evidence="2">NIPSNAP family protein</fullName>
    </submittedName>
</protein>
<gene>
    <name evidence="2" type="ORF">RBB77_03935</name>
</gene>
<reference evidence="2" key="2">
    <citation type="journal article" date="2024" name="Environ. Microbiol.">
        <title>Genome analysis and description of Tunturibacter gen. nov. expands the diversity of Terriglobia in tundra soils.</title>
        <authorList>
            <person name="Messyasz A."/>
            <person name="Mannisto M.K."/>
            <person name="Kerkhof L.J."/>
            <person name="Haggblom M.M."/>
        </authorList>
    </citation>
    <scope>NUCLEOTIDE SEQUENCE</scope>
    <source>
        <strain evidence="2">X5P6</strain>
    </source>
</reference>
<reference evidence="2" key="1">
    <citation type="submission" date="2023-08" db="EMBL/GenBank/DDBJ databases">
        <authorList>
            <person name="Messyasz A."/>
            <person name="Mannisto M.K."/>
            <person name="Kerkhof L.J."/>
            <person name="Haggblom M."/>
        </authorList>
    </citation>
    <scope>NUCLEOTIDE SEQUENCE</scope>
    <source>
        <strain evidence="2">X5P6</strain>
    </source>
</reference>
<dbReference type="EMBL" id="CP132942">
    <property type="protein sequence ID" value="XCB34055.1"/>
    <property type="molecule type" value="Genomic_DNA"/>
</dbReference>
<organism evidence="2">
    <name type="scientific">Tunturiibacter psychrotolerans</name>
    <dbReference type="NCBI Taxonomy" id="3069686"/>
    <lineage>
        <taxon>Bacteria</taxon>
        <taxon>Pseudomonadati</taxon>
        <taxon>Acidobacteriota</taxon>
        <taxon>Terriglobia</taxon>
        <taxon>Terriglobales</taxon>
        <taxon>Acidobacteriaceae</taxon>
        <taxon>Tunturiibacter</taxon>
    </lineage>
</organism>
<sequence length="156" mass="17654">MSYKPPFAALNRWSLKGSTVCCIALISFAAGSLFTARLTHLQQVEADSNRVFELDIYHAVPGKVPALESRFSDAAKLLAKHDLDVVGYWVPNGDPAWNNTFIYLVAHSSREAAEKNWNAFHTDPAFQKYRKSENAEKLIENVDEIYMRPTNYSPMK</sequence>
<dbReference type="InterPro" id="IPR011008">
    <property type="entry name" value="Dimeric_a/b-barrel"/>
</dbReference>
<feature type="domain" description="NIPSNAP" evidence="1">
    <location>
        <begin position="53"/>
        <end position="154"/>
    </location>
</feature>
<evidence type="ECO:0000259" key="1">
    <source>
        <dbReference type="Pfam" id="PF07978"/>
    </source>
</evidence>
<dbReference type="Pfam" id="PF07978">
    <property type="entry name" value="NIPSNAP"/>
    <property type="match status" value="1"/>
</dbReference>